<evidence type="ECO:0000256" key="1">
    <source>
        <dbReference type="SAM" id="MobiDB-lite"/>
    </source>
</evidence>
<organism evidence="2 3">
    <name type="scientific">Glossina austeni</name>
    <name type="common">Savannah tsetse fly</name>
    <dbReference type="NCBI Taxonomy" id="7395"/>
    <lineage>
        <taxon>Eukaryota</taxon>
        <taxon>Metazoa</taxon>
        <taxon>Ecdysozoa</taxon>
        <taxon>Arthropoda</taxon>
        <taxon>Hexapoda</taxon>
        <taxon>Insecta</taxon>
        <taxon>Pterygota</taxon>
        <taxon>Neoptera</taxon>
        <taxon>Endopterygota</taxon>
        <taxon>Diptera</taxon>
        <taxon>Brachycera</taxon>
        <taxon>Muscomorpha</taxon>
        <taxon>Hippoboscoidea</taxon>
        <taxon>Glossinidae</taxon>
        <taxon>Glossina</taxon>
    </lineage>
</organism>
<keyword evidence="3" id="KW-1185">Reference proteome</keyword>
<name>A0A1A9V5E1_GLOAU</name>
<dbReference type="Proteomes" id="UP000078200">
    <property type="component" value="Unassembled WGS sequence"/>
</dbReference>
<dbReference type="VEuPathDB" id="VectorBase:GAUT026563"/>
<feature type="compositionally biased region" description="Pro residues" evidence="1">
    <location>
        <begin position="199"/>
        <end position="211"/>
    </location>
</feature>
<accession>A0A1A9V5E1</accession>
<reference evidence="2" key="1">
    <citation type="submission" date="2020-05" db="UniProtKB">
        <authorList>
            <consortium name="EnsemblMetazoa"/>
        </authorList>
    </citation>
    <scope>IDENTIFICATION</scope>
    <source>
        <strain evidence="2">TTRI</strain>
    </source>
</reference>
<proteinExistence type="predicted"/>
<sequence>MEKKINLHLYLGFECTTQNTNALALAELPQLNGWPKEYSSESYLRYPFILFTFPTIEHSGSSLIWNRITINKIDGFKWQKQQESQANFINRSSFDLCDMVERKLQLTLIALTTFSSTRQRTFLMRCTTPFFTDLKRQSENKDILEKLVLDTVNDTKISPIPRDARERIDNDNRTRMENSINSICSSSFKIQYHAAGKLPTPPPPPPPPSPSPSSTAIEFLRSAPVVTAIIIVFALRLSHFEMWIKMIIKHLLNSCVAHGVENCLYPFPFSI</sequence>
<evidence type="ECO:0000313" key="3">
    <source>
        <dbReference type="Proteomes" id="UP000078200"/>
    </source>
</evidence>
<evidence type="ECO:0000313" key="2">
    <source>
        <dbReference type="EnsemblMetazoa" id="GAUT026563-PA"/>
    </source>
</evidence>
<feature type="region of interest" description="Disordered" evidence="1">
    <location>
        <begin position="195"/>
        <end position="214"/>
    </location>
</feature>
<protein>
    <submittedName>
        <fullName evidence="2">Uncharacterized protein</fullName>
    </submittedName>
</protein>
<dbReference type="EnsemblMetazoa" id="GAUT026563-RA">
    <property type="protein sequence ID" value="GAUT026563-PA"/>
    <property type="gene ID" value="GAUT026563"/>
</dbReference>
<dbReference type="AlphaFoldDB" id="A0A1A9V5E1"/>